<dbReference type="InterPro" id="IPR050236">
    <property type="entry name" value="Ser_Thr_kinase_AGC"/>
</dbReference>
<evidence type="ECO:0000256" key="5">
    <source>
        <dbReference type="ARBA" id="ARBA00022741"/>
    </source>
</evidence>
<dbReference type="GO" id="GO:0004674">
    <property type="term" value="F:protein serine/threonine kinase activity"/>
    <property type="evidence" value="ECO:0007669"/>
    <property type="project" value="UniProtKB-KW"/>
</dbReference>
<feature type="compositionally biased region" description="Polar residues" evidence="11">
    <location>
        <begin position="104"/>
        <end position="118"/>
    </location>
</feature>
<keyword evidence="5 10" id="KW-0547">Nucleotide-binding</keyword>
<feature type="compositionally biased region" description="Low complexity" evidence="11">
    <location>
        <begin position="629"/>
        <end position="657"/>
    </location>
</feature>
<feature type="domain" description="Protein kinase" evidence="12">
    <location>
        <begin position="263"/>
        <end position="527"/>
    </location>
</feature>
<dbReference type="InterPro" id="IPR017441">
    <property type="entry name" value="Protein_kinase_ATP_BS"/>
</dbReference>
<dbReference type="KEGG" id="slb:AWJ20_4178"/>
<dbReference type="GeneID" id="30036281"/>
<evidence type="ECO:0000313" key="14">
    <source>
        <dbReference type="Proteomes" id="UP000189580"/>
    </source>
</evidence>
<dbReference type="FunFam" id="1.10.510.10:FF:000534">
    <property type="entry name" value="Serine/threonine-protein kinase PKH2"/>
    <property type="match status" value="1"/>
</dbReference>
<comment type="similarity">
    <text evidence="1">Belongs to the protein kinase superfamily. AGC Ser/Thr protein kinase family. PDPK1 subfamily.</text>
</comment>
<dbReference type="SUPFAM" id="SSF56112">
    <property type="entry name" value="Protein kinase-like (PK-like)"/>
    <property type="match status" value="1"/>
</dbReference>
<dbReference type="InterPro" id="IPR011009">
    <property type="entry name" value="Kinase-like_dom_sf"/>
</dbReference>
<feature type="region of interest" description="Disordered" evidence="11">
    <location>
        <begin position="691"/>
        <end position="752"/>
    </location>
</feature>
<dbReference type="OrthoDB" id="347657at2759"/>
<feature type="binding site" evidence="10">
    <location>
        <position position="292"/>
    </location>
    <ligand>
        <name>ATP</name>
        <dbReference type="ChEBI" id="CHEBI:30616"/>
    </ligand>
</feature>
<keyword evidence="14" id="KW-1185">Reference proteome</keyword>
<dbReference type="PROSITE" id="PS50011">
    <property type="entry name" value="PROTEIN_KINASE_DOM"/>
    <property type="match status" value="1"/>
</dbReference>
<dbReference type="PANTHER" id="PTHR24356:SF163">
    <property type="entry name" value="3-PHOSPHOINOSITIDE-DEPENDENT PROTEIN KINASE 1-RELATED"/>
    <property type="match status" value="1"/>
</dbReference>
<evidence type="ECO:0000259" key="12">
    <source>
        <dbReference type="PROSITE" id="PS50011"/>
    </source>
</evidence>
<evidence type="ECO:0000256" key="3">
    <source>
        <dbReference type="ARBA" id="ARBA00022527"/>
    </source>
</evidence>
<sequence>MESSNQYVTTGIDPKPSNNPFHNPFHRRHSRKPVAQDGRDSPGSPNVVPVLHRSQSTQAEPQSPSQSPRQHHHHQQMLEEYNQGRDSYDYNGRHQPHRHHRHNFSNASADSHVSSGNGRSARPEHGEYVSVVSPSPVHVPAPQLMQQSPIEGQITVVVPQLQAQALAQAQAQVQARTQNVPVSHIPAQAGGLGPAFAPKPAVSAVPVGGVPSRPVSNMNEYAPEIASSSEEWKERGAATIIKSEVDESGHTTTTLIKKGVKDFTFGQTLGEGSYSTVVAASDRQTLREYAIKVLDKRHIIKEKKVKYVNIEKNSLNRLGDHPGIIKLYYTFQDERSLYFVLDFASNGELLSLIKQMGSLDEDCTRYYGAQILDAVDFMHSKGVIHRDLKPENILLDYKMRLKITDFGTAKLLDPIKDDSGKEVYPEEVRTTSFVGTAEYVSPELLTDKATDKRSDIWAFGCIIYQMIAGRPPFKAANEYQTFQKIVKLQYSYPPGFPYMVRDLVKKLLVLNPKNRLDLNQIKKHDFFAGVEWDLHSIWKKPPPRLMPYKASAKSISNPRLVSNPANRLLPSQMKLNAGQQSAAARPVARQGIPSGGVRASAAAAAALGKPLTRQAPPAHPGKASPNLQSVGAPVSTPSSTSSAAVAGATTTTPASPAKPRPSVATLKATESLKALKRAQSQPVVPIVTTNYAAQKKQRAPSTPTDLQPPQNRNGGIGMPGGGVSRVKTPDIKSSPAGVSTPGTPPNASPKLIIPPVSQVDADFASLLTHHEERILKIANIPVITSGAMGYNENEDDDREPGIISKFFNGGATKRKRRIVIVTSAARLLVCDEDRRLRLDIPIGLPQVSIRELQFNKKTNTGAFVVEAQHKCITVEDASGTSEWMAAIALAREYYAQATALSESNATTAATAAAIAVGGGRPPRGRTPSSATSEAGSRLVNTSNSTFLQKNEERRSLRRKV</sequence>
<dbReference type="InterPro" id="IPR039046">
    <property type="entry name" value="PDPK1"/>
</dbReference>
<evidence type="ECO:0000313" key="13">
    <source>
        <dbReference type="EMBL" id="ANB11372.1"/>
    </source>
</evidence>
<comment type="catalytic activity">
    <reaction evidence="9">
        <text>L-seryl-[protein] + ATP = O-phospho-L-seryl-[protein] + ADP + H(+)</text>
        <dbReference type="Rhea" id="RHEA:17989"/>
        <dbReference type="Rhea" id="RHEA-COMP:9863"/>
        <dbReference type="Rhea" id="RHEA-COMP:11604"/>
        <dbReference type="ChEBI" id="CHEBI:15378"/>
        <dbReference type="ChEBI" id="CHEBI:29999"/>
        <dbReference type="ChEBI" id="CHEBI:30616"/>
        <dbReference type="ChEBI" id="CHEBI:83421"/>
        <dbReference type="ChEBI" id="CHEBI:456216"/>
        <dbReference type="EC" id="2.7.11.1"/>
    </reaction>
</comment>
<dbReference type="Gene3D" id="3.30.200.20">
    <property type="entry name" value="Phosphorylase Kinase, domain 1"/>
    <property type="match status" value="1"/>
</dbReference>
<dbReference type="InterPro" id="IPR000719">
    <property type="entry name" value="Prot_kinase_dom"/>
</dbReference>
<keyword evidence="3 13" id="KW-0723">Serine/threonine-protein kinase</keyword>
<feature type="compositionally biased region" description="Polar residues" evidence="11">
    <location>
        <begin position="938"/>
        <end position="948"/>
    </location>
</feature>
<comment type="catalytic activity">
    <reaction evidence="8">
        <text>L-threonyl-[protein] + ATP = O-phospho-L-threonyl-[protein] + ADP + H(+)</text>
        <dbReference type="Rhea" id="RHEA:46608"/>
        <dbReference type="Rhea" id="RHEA-COMP:11060"/>
        <dbReference type="Rhea" id="RHEA-COMP:11605"/>
        <dbReference type="ChEBI" id="CHEBI:15378"/>
        <dbReference type="ChEBI" id="CHEBI:30013"/>
        <dbReference type="ChEBI" id="CHEBI:30616"/>
        <dbReference type="ChEBI" id="CHEBI:61977"/>
        <dbReference type="ChEBI" id="CHEBI:456216"/>
        <dbReference type="EC" id="2.7.11.1"/>
    </reaction>
</comment>
<dbReference type="RefSeq" id="XP_018733849.1">
    <property type="nucleotide sequence ID" value="XM_018881239.1"/>
</dbReference>
<dbReference type="EMBL" id="CP014500">
    <property type="protein sequence ID" value="ANB11372.1"/>
    <property type="molecule type" value="Genomic_DNA"/>
</dbReference>
<dbReference type="Pfam" id="PF00069">
    <property type="entry name" value="Pkinase"/>
    <property type="match status" value="1"/>
</dbReference>
<keyword evidence="4" id="KW-0808">Transferase</keyword>
<evidence type="ECO:0000256" key="1">
    <source>
        <dbReference type="ARBA" id="ARBA00010006"/>
    </source>
</evidence>
<dbReference type="InterPro" id="IPR008271">
    <property type="entry name" value="Ser/Thr_kinase_AS"/>
</dbReference>
<dbReference type="Proteomes" id="UP000189580">
    <property type="component" value="Chromosome c"/>
</dbReference>
<dbReference type="FunFam" id="3.30.200.20:FF:000128">
    <property type="entry name" value="Serine/threonine-protein kinase ksg1"/>
    <property type="match status" value="1"/>
</dbReference>
<keyword evidence="6 13" id="KW-0418">Kinase</keyword>
<gene>
    <name evidence="13" type="primary">PKH2</name>
    <name evidence="13" type="ORF">AWJ20_4178</name>
</gene>
<dbReference type="AlphaFoldDB" id="A0A167C8X5"/>
<keyword evidence="7 10" id="KW-0067">ATP-binding</keyword>
<feature type="compositionally biased region" description="Polar residues" evidence="11">
    <location>
        <begin position="699"/>
        <end position="713"/>
    </location>
</feature>
<dbReference type="EC" id="2.7.11.1" evidence="2"/>
<dbReference type="PROSITE" id="PS00108">
    <property type="entry name" value="PROTEIN_KINASE_ST"/>
    <property type="match status" value="1"/>
</dbReference>
<feature type="compositionally biased region" description="Basic residues" evidence="11">
    <location>
        <begin position="94"/>
        <end position="103"/>
    </location>
</feature>
<feature type="compositionally biased region" description="Basic and acidic residues" evidence="11">
    <location>
        <begin position="82"/>
        <end position="92"/>
    </location>
</feature>
<dbReference type="GO" id="GO:0005524">
    <property type="term" value="F:ATP binding"/>
    <property type="evidence" value="ECO:0007669"/>
    <property type="project" value="UniProtKB-UniRule"/>
</dbReference>
<dbReference type="GO" id="GO:0000196">
    <property type="term" value="P:cell integrity MAPK cascade"/>
    <property type="evidence" value="ECO:0007669"/>
    <property type="project" value="UniProtKB-ARBA"/>
</dbReference>
<evidence type="ECO:0000256" key="2">
    <source>
        <dbReference type="ARBA" id="ARBA00012513"/>
    </source>
</evidence>
<feature type="compositionally biased region" description="Low complexity" evidence="11">
    <location>
        <begin position="54"/>
        <end position="68"/>
    </location>
</feature>
<reference evidence="13 14" key="1">
    <citation type="submission" date="2016-02" db="EMBL/GenBank/DDBJ databases">
        <title>Complete genome sequence and transcriptome regulation of the pentose utilising yeast Sugiyamaella lignohabitans.</title>
        <authorList>
            <person name="Bellasio M."/>
            <person name="Peymann A."/>
            <person name="Valli M."/>
            <person name="Sipitzky M."/>
            <person name="Graf A."/>
            <person name="Sauer M."/>
            <person name="Marx H."/>
            <person name="Mattanovich D."/>
        </authorList>
    </citation>
    <scope>NUCLEOTIDE SEQUENCE [LARGE SCALE GENOMIC DNA]</scope>
    <source>
        <strain evidence="13 14">CBS 10342</strain>
    </source>
</reference>
<feature type="region of interest" description="Disordered" evidence="11">
    <location>
        <begin position="612"/>
        <end position="663"/>
    </location>
</feature>
<organism evidence="13 14">
    <name type="scientific">Sugiyamaella lignohabitans</name>
    <dbReference type="NCBI Taxonomy" id="796027"/>
    <lineage>
        <taxon>Eukaryota</taxon>
        <taxon>Fungi</taxon>
        <taxon>Dikarya</taxon>
        <taxon>Ascomycota</taxon>
        <taxon>Saccharomycotina</taxon>
        <taxon>Dipodascomycetes</taxon>
        <taxon>Dipodascales</taxon>
        <taxon>Trichomonascaceae</taxon>
        <taxon>Sugiyamaella</taxon>
    </lineage>
</organism>
<evidence type="ECO:0000256" key="11">
    <source>
        <dbReference type="SAM" id="MobiDB-lite"/>
    </source>
</evidence>
<feature type="compositionally biased region" description="Gly residues" evidence="11">
    <location>
        <begin position="714"/>
        <end position="723"/>
    </location>
</feature>
<proteinExistence type="inferred from homology"/>
<dbReference type="SMART" id="SM00220">
    <property type="entry name" value="S_TKc"/>
    <property type="match status" value="1"/>
</dbReference>
<evidence type="ECO:0000256" key="7">
    <source>
        <dbReference type="ARBA" id="ARBA00022840"/>
    </source>
</evidence>
<dbReference type="PANTHER" id="PTHR24356">
    <property type="entry name" value="SERINE/THREONINE-PROTEIN KINASE"/>
    <property type="match status" value="1"/>
</dbReference>
<evidence type="ECO:0000256" key="8">
    <source>
        <dbReference type="ARBA" id="ARBA00047899"/>
    </source>
</evidence>
<evidence type="ECO:0000256" key="4">
    <source>
        <dbReference type="ARBA" id="ARBA00022679"/>
    </source>
</evidence>
<dbReference type="PROSITE" id="PS00107">
    <property type="entry name" value="PROTEIN_KINASE_ATP"/>
    <property type="match status" value="1"/>
</dbReference>
<evidence type="ECO:0000256" key="9">
    <source>
        <dbReference type="ARBA" id="ARBA00048679"/>
    </source>
</evidence>
<name>A0A167C8X5_9ASCO</name>
<feature type="region of interest" description="Disordered" evidence="11">
    <location>
        <begin position="916"/>
        <end position="960"/>
    </location>
</feature>
<protein>
    <recommendedName>
        <fullName evidence="2">non-specific serine/threonine protein kinase</fullName>
        <ecNumber evidence="2">2.7.11.1</ecNumber>
    </recommendedName>
</protein>
<accession>A0A167C8X5</accession>
<dbReference type="Gene3D" id="1.10.510.10">
    <property type="entry name" value="Transferase(Phosphotransferase) domain 1"/>
    <property type="match status" value="1"/>
</dbReference>
<dbReference type="CDD" id="cd05581">
    <property type="entry name" value="STKc_PDK1"/>
    <property type="match status" value="1"/>
</dbReference>
<evidence type="ECO:0000256" key="6">
    <source>
        <dbReference type="ARBA" id="ARBA00022777"/>
    </source>
</evidence>
<feature type="region of interest" description="Disordered" evidence="11">
    <location>
        <begin position="1"/>
        <end position="125"/>
    </location>
</feature>
<evidence type="ECO:0000256" key="10">
    <source>
        <dbReference type="PROSITE-ProRule" id="PRU10141"/>
    </source>
</evidence>